<evidence type="ECO:0000256" key="4">
    <source>
        <dbReference type="ARBA" id="ARBA00044146"/>
    </source>
</evidence>
<evidence type="ECO:0000259" key="8">
    <source>
        <dbReference type="Pfam" id="PF00171"/>
    </source>
</evidence>
<accession>A0A0B7KQU9</accession>
<evidence type="ECO:0000256" key="6">
    <source>
        <dbReference type="PROSITE-ProRule" id="PRU10007"/>
    </source>
</evidence>
<feature type="domain" description="Aldehyde dehydrogenase" evidence="8">
    <location>
        <begin position="27"/>
        <end position="493"/>
    </location>
</feature>
<evidence type="ECO:0000256" key="1">
    <source>
        <dbReference type="ARBA" id="ARBA00009986"/>
    </source>
</evidence>
<keyword evidence="2 7" id="KW-0560">Oxidoreductase</keyword>
<dbReference type="FunFam" id="3.40.605.10:FF:000001">
    <property type="entry name" value="Aldehyde dehydrogenase 1"/>
    <property type="match status" value="1"/>
</dbReference>
<name>A0A0B7KQU9_BIOOC</name>
<protein>
    <recommendedName>
        <fullName evidence="4">Aldehyde dehydrogenase</fullName>
        <ecNumber evidence="3">1.2.1.3</ecNumber>
    </recommendedName>
</protein>
<evidence type="ECO:0000313" key="9">
    <source>
        <dbReference type="EMBL" id="CEO57196.1"/>
    </source>
</evidence>
<comment type="catalytic activity">
    <reaction evidence="5">
        <text>an aldehyde + NAD(+) + H2O = a carboxylate + NADH + 2 H(+)</text>
        <dbReference type="Rhea" id="RHEA:16185"/>
        <dbReference type="ChEBI" id="CHEBI:15377"/>
        <dbReference type="ChEBI" id="CHEBI:15378"/>
        <dbReference type="ChEBI" id="CHEBI:17478"/>
        <dbReference type="ChEBI" id="CHEBI:29067"/>
        <dbReference type="ChEBI" id="CHEBI:57540"/>
        <dbReference type="ChEBI" id="CHEBI:57945"/>
        <dbReference type="EC" id="1.2.1.3"/>
    </reaction>
</comment>
<dbReference type="FunFam" id="3.40.309.10:FF:000001">
    <property type="entry name" value="Mitochondrial aldehyde dehydrogenase 2"/>
    <property type="match status" value="1"/>
</dbReference>
<comment type="similarity">
    <text evidence="1 7">Belongs to the aldehyde dehydrogenase family.</text>
</comment>
<dbReference type="EMBL" id="CDPU01000091">
    <property type="protein sequence ID" value="CEO57196.1"/>
    <property type="molecule type" value="Genomic_DNA"/>
</dbReference>
<dbReference type="PROSITE" id="PS00687">
    <property type="entry name" value="ALDEHYDE_DEHYDR_GLU"/>
    <property type="match status" value="1"/>
</dbReference>
<evidence type="ECO:0000256" key="7">
    <source>
        <dbReference type="RuleBase" id="RU003345"/>
    </source>
</evidence>
<dbReference type="Pfam" id="PF00171">
    <property type="entry name" value="Aldedh"/>
    <property type="match status" value="1"/>
</dbReference>
<reference evidence="9" key="1">
    <citation type="submission" date="2015-01" db="EMBL/GenBank/DDBJ databases">
        <authorList>
            <person name="Durling Mikael"/>
        </authorList>
    </citation>
    <scope>NUCLEOTIDE SEQUENCE</scope>
</reference>
<dbReference type="EC" id="1.2.1.3" evidence="3"/>
<gene>
    <name evidence="9" type="ORF">BN869_000013254_1</name>
</gene>
<evidence type="ECO:0000256" key="2">
    <source>
        <dbReference type="ARBA" id="ARBA00023002"/>
    </source>
</evidence>
<feature type="active site" evidence="6">
    <location>
        <position position="262"/>
    </location>
</feature>
<evidence type="ECO:0000256" key="3">
    <source>
        <dbReference type="ARBA" id="ARBA00024226"/>
    </source>
</evidence>
<dbReference type="GO" id="GO:0004029">
    <property type="term" value="F:aldehyde dehydrogenase (NAD+) activity"/>
    <property type="evidence" value="ECO:0007669"/>
    <property type="project" value="UniProtKB-EC"/>
</dbReference>
<dbReference type="PANTHER" id="PTHR11699">
    <property type="entry name" value="ALDEHYDE DEHYDROGENASE-RELATED"/>
    <property type="match status" value="1"/>
</dbReference>
<evidence type="ECO:0000256" key="5">
    <source>
        <dbReference type="ARBA" id="ARBA00049194"/>
    </source>
</evidence>
<organism evidence="9">
    <name type="scientific">Bionectria ochroleuca</name>
    <name type="common">Gliocladium roseum</name>
    <dbReference type="NCBI Taxonomy" id="29856"/>
    <lineage>
        <taxon>Eukaryota</taxon>
        <taxon>Fungi</taxon>
        <taxon>Dikarya</taxon>
        <taxon>Ascomycota</taxon>
        <taxon>Pezizomycotina</taxon>
        <taxon>Sordariomycetes</taxon>
        <taxon>Hypocreomycetidae</taxon>
        <taxon>Hypocreales</taxon>
        <taxon>Bionectriaceae</taxon>
        <taxon>Clonostachys</taxon>
    </lineage>
</organism>
<dbReference type="InterPro" id="IPR016161">
    <property type="entry name" value="Ald_DH/histidinol_DH"/>
</dbReference>
<proteinExistence type="inferred from homology"/>
<dbReference type="InterPro" id="IPR015590">
    <property type="entry name" value="Aldehyde_DH_dom"/>
</dbReference>
<dbReference type="SUPFAM" id="SSF53720">
    <property type="entry name" value="ALDH-like"/>
    <property type="match status" value="1"/>
</dbReference>
<dbReference type="InterPro" id="IPR029510">
    <property type="entry name" value="Ald_DH_CS_GLU"/>
</dbReference>
<dbReference type="FunFam" id="3.40.605.10:FF:000026">
    <property type="entry name" value="Aldehyde dehydrogenase, putative"/>
    <property type="match status" value="1"/>
</dbReference>
<dbReference type="InterPro" id="IPR016162">
    <property type="entry name" value="Ald_DH_N"/>
</dbReference>
<dbReference type="InterPro" id="IPR016163">
    <property type="entry name" value="Ald_DH_C"/>
</dbReference>
<dbReference type="AlphaFoldDB" id="A0A0B7KQU9"/>
<dbReference type="GO" id="GO:0019413">
    <property type="term" value="P:acetate biosynthetic process"/>
    <property type="evidence" value="ECO:0007669"/>
    <property type="project" value="UniProtKB-ARBA"/>
</dbReference>
<dbReference type="Gene3D" id="3.40.605.10">
    <property type="entry name" value="Aldehyde Dehydrogenase, Chain A, domain 1"/>
    <property type="match status" value="1"/>
</dbReference>
<dbReference type="Gene3D" id="3.40.309.10">
    <property type="entry name" value="Aldehyde Dehydrogenase, Chain A, domain 2"/>
    <property type="match status" value="1"/>
</dbReference>
<sequence length="500" mass="53988">MALPVQMSLPNGKNYEQPTGLFINNEFVQGHGETFTVVDPVSEVQIIQLQGASSGDVDKAVTTARAAFEGEWSDLPSTERGVFLYKIAALIDRDRDLLAAIDAYDNGKLLAAAEGDIEESFQVFRYYAGAADKITGRTIETSPSKLAYILQEPLGVCGQIIPWNFPLTMLAWKVAPALACGNTVVLKPAEQTPLSALYFGKLIVEAGLPSEVVNIIPGLGPVAGKAISSHIGIDKVAFTGSTATGRAIMREAATNLKNITLECGGKSPCIVFDDCNFEQAVKWSHFGIMDNKGEVSVLFSTVCTSTSRIYAHEAIYDRFLERFVQVTKENDKLGNPFSAEALQGPQVSKPQFDKILSYIEQGKSSGARLLYGGTKQGAQGYFIQPTVFADTTEEMAIVREEIFGPVVVISKFSSTKEVLEKANNTSYGLAAAVFTEKISKAHTVARKLQAGMVWINSSGDSHYGIPFGGYKSSGIGRELGQYALDAYTQSKAIHVNLAEE</sequence>